<dbReference type="AlphaFoldDB" id="A0A0F8ZNB9"/>
<dbReference type="EMBL" id="LAZR01059392">
    <property type="protein sequence ID" value="KKK67889.1"/>
    <property type="molecule type" value="Genomic_DNA"/>
</dbReference>
<accession>A0A0F8ZNB9</accession>
<comment type="caution">
    <text evidence="1">The sequence shown here is derived from an EMBL/GenBank/DDBJ whole genome shotgun (WGS) entry which is preliminary data.</text>
</comment>
<name>A0A0F8ZNB9_9ZZZZ</name>
<evidence type="ECO:0000313" key="1">
    <source>
        <dbReference type="EMBL" id="KKK67889.1"/>
    </source>
</evidence>
<sequence length="105" mass="12167">MIGTQEVTEFEHNGFTCIITQRPDLCYVYQVYGFRQADKKHWNPKTKFDKDLTIEQVQKAAIEMMDGTFEGVIEVYGNLHIWAGEKKWTDEQKLKIVAYQSATGS</sequence>
<protein>
    <submittedName>
        <fullName evidence="1">Uncharacterized protein</fullName>
    </submittedName>
</protein>
<organism evidence="1">
    <name type="scientific">marine sediment metagenome</name>
    <dbReference type="NCBI Taxonomy" id="412755"/>
    <lineage>
        <taxon>unclassified sequences</taxon>
        <taxon>metagenomes</taxon>
        <taxon>ecological metagenomes</taxon>
    </lineage>
</organism>
<proteinExistence type="predicted"/>
<reference evidence="1" key="1">
    <citation type="journal article" date="2015" name="Nature">
        <title>Complex archaea that bridge the gap between prokaryotes and eukaryotes.</title>
        <authorList>
            <person name="Spang A."/>
            <person name="Saw J.H."/>
            <person name="Jorgensen S.L."/>
            <person name="Zaremba-Niedzwiedzka K."/>
            <person name="Martijn J."/>
            <person name="Lind A.E."/>
            <person name="van Eijk R."/>
            <person name="Schleper C."/>
            <person name="Guy L."/>
            <person name="Ettema T.J."/>
        </authorList>
    </citation>
    <scope>NUCLEOTIDE SEQUENCE</scope>
</reference>
<gene>
    <name evidence="1" type="ORF">LCGC14_2949530</name>
</gene>